<protein>
    <submittedName>
        <fullName evidence="6">Aldehyde-activating protein</fullName>
    </submittedName>
</protein>
<dbReference type="GO" id="GO:0046872">
    <property type="term" value="F:metal ion binding"/>
    <property type="evidence" value="ECO:0007669"/>
    <property type="project" value="UniProtKB-KW"/>
</dbReference>
<dbReference type="InterPro" id="IPR011057">
    <property type="entry name" value="Mss4-like_sf"/>
</dbReference>
<comment type="caution">
    <text evidence="6">The sequence shown here is derived from an EMBL/GenBank/DDBJ whole genome shotgun (WGS) entry which is preliminary data.</text>
</comment>
<comment type="similarity">
    <text evidence="1">Belongs to the Gfa family.</text>
</comment>
<accession>A0A7K3UL30</accession>
<evidence type="ECO:0000256" key="3">
    <source>
        <dbReference type="ARBA" id="ARBA00022833"/>
    </source>
</evidence>
<dbReference type="PROSITE" id="PS51891">
    <property type="entry name" value="CENP_V_GFA"/>
    <property type="match status" value="1"/>
</dbReference>
<evidence type="ECO:0000256" key="2">
    <source>
        <dbReference type="ARBA" id="ARBA00022723"/>
    </source>
</evidence>
<sequence length="145" mass="15692">MRRAASCSCGQLSIIADGEPVKISVCHCRACQRRTGSAFGVAVFFQANQMETSGASNSYVRSGDSGRSIDFRFCPVCGSTVFWMPEFRKGLVAVALGCFADPSSLAPTQSVYGESRLGWYRSISVRQRRVGSGASFSRRFPRAAP</sequence>
<keyword evidence="4" id="KW-0456">Lyase</keyword>
<organism evidence="6 7">
    <name type="scientific">Rhizobium phaseoli</name>
    <dbReference type="NCBI Taxonomy" id="396"/>
    <lineage>
        <taxon>Bacteria</taxon>
        <taxon>Pseudomonadati</taxon>
        <taxon>Pseudomonadota</taxon>
        <taxon>Alphaproteobacteria</taxon>
        <taxon>Hyphomicrobiales</taxon>
        <taxon>Rhizobiaceae</taxon>
        <taxon>Rhizobium/Agrobacterium group</taxon>
        <taxon>Rhizobium</taxon>
    </lineage>
</organism>
<reference evidence="6 7" key="1">
    <citation type="submission" date="2019-12" db="EMBL/GenBank/DDBJ databases">
        <title>Rhizobium genotypes associated with high levels of biological nitrogen fixation by grain legumes in a temperate-maritime cropping system.</title>
        <authorList>
            <person name="Maluk M."/>
            <person name="Francesc Ferrando Molina F."/>
            <person name="Lopez Del Egido L."/>
            <person name="Lafos M."/>
            <person name="Langarica-Fuentes A."/>
            <person name="Gebre Yohannes G."/>
            <person name="Young M.W."/>
            <person name="Martin P."/>
            <person name="Gantlett R."/>
            <person name="Kenicer G."/>
            <person name="Hawes C."/>
            <person name="Begg G.S."/>
            <person name="Quilliam R.S."/>
            <person name="Squire G.R."/>
            <person name="Poole P.S."/>
            <person name="Young P.W."/>
            <person name="Iannetta P.M."/>
            <person name="James E.K."/>
        </authorList>
    </citation>
    <scope>NUCLEOTIDE SEQUENCE [LARGE SCALE GENOMIC DNA]</scope>
    <source>
        <strain evidence="6 7">JHI366</strain>
    </source>
</reference>
<dbReference type="Proteomes" id="UP000471753">
    <property type="component" value="Unassembled WGS sequence"/>
</dbReference>
<dbReference type="RefSeq" id="WP_164015630.1">
    <property type="nucleotide sequence ID" value="NZ_WUFT01000026.1"/>
</dbReference>
<dbReference type="InterPro" id="IPR006913">
    <property type="entry name" value="CENP-V/GFA"/>
</dbReference>
<evidence type="ECO:0000313" key="7">
    <source>
        <dbReference type="Proteomes" id="UP000471753"/>
    </source>
</evidence>
<evidence type="ECO:0000259" key="5">
    <source>
        <dbReference type="PROSITE" id="PS51891"/>
    </source>
</evidence>
<keyword evidence="3" id="KW-0862">Zinc</keyword>
<keyword evidence="2" id="KW-0479">Metal-binding</keyword>
<dbReference type="Gene3D" id="3.90.1590.10">
    <property type="entry name" value="glutathione-dependent formaldehyde- activating enzyme (gfa)"/>
    <property type="match status" value="1"/>
</dbReference>
<feature type="domain" description="CENP-V/GFA" evidence="5">
    <location>
        <begin position="3"/>
        <end position="109"/>
    </location>
</feature>
<evidence type="ECO:0000256" key="1">
    <source>
        <dbReference type="ARBA" id="ARBA00005495"/>
    </source>
</evidence>
<dbReference type="EMBL" id="WUFT01000026">
    <property type="protein sequence ID" value="NEJ74390.1"/>
    <property type="molecule type" value="Genomic_DNA"/>
</dbReference>
<proteinExistence type="inferred from homology"/>
<evidence type="ECO:0000313" key="6">
    <source>
        <dbReference type="EMBL" id="NEJ74390.1"/>
    </source>
</evidence>
<dbReference type="AlphaFoldDB" id="A0A7K3UL30"/>
<dbReference type="GO" id="GO:0016846">
    <property type="term" value="F:carbon-sulfur lyase activity"/>
    <property type="evidence" value="ECO:0007669"/>
    <property type="project" value="InterPro"/>
</dbReference>
<dbReference type="SUPFAM" id="SSF51316">
    <property type="entry name" value="Mss4-like"/>
    <property type="match status" value="1"/>
</dbReference>
<gene>
    <name evidence="6" type="ORF">GR197_28265</name>
</gene>
<dbReference type="PANTHER" id="PTHR33337">
    <property type="entry name" value="GFA DOMAIN-CONTAINING PROTEIN"/>
    <property type="match status" value="1"/>
</dbReference>
<name>A0A7K3UL30_9HYPH</name>
<evidence type="ECO:0000256" key="4">
    <source>
        <dbReference type="ARBA" id="ARBA00023239"/>
    </source>
</evidence>
<dbReference type="Pfam" id="PF04828">
    <property type="entry name" value="GFA"/>
    <property type="match status" value="1"/>
</dbReference>
<dbReference type="PANTHER" id="PTHR33337:SF40">
    <property type="entry name" value="CENP-V_GFA DOMAIN-CONTAINING PROTEIN-RELATED"/>
    <property type="match status" value="1"/>
</dbReference>